<evidence type="ECO:0000313" key="3">
    <source>
        <dbReference type="Proteomes" id="UP000799753"/>
    </source>
</evidence>
<dbReference type="AlphaFoldDB" id="A0A6A6SA25"/>
<proteinExistence type="predicted"/>
<feature type="region of interest" description="Disordered" evidence="1">
    <location>
        <begin position="1"/>
        <end position="246"/>
    </location>
</feature>
<keyword evidence="3" id="KW-1185">Reference proteome</keyword>
<organism evidence="2 3">
    <name type="scientific">Massarina eburnea CBS 473.64</name>
    <dbReference type="NCBI Taxonomy" id="1395130"/>
    <lineage>
        <taxon>Eukaryota</taxon>
        <taxon>Fungi</taxon>
        <taxon>Dikarya</taxon>
        <taxon>Ascomycota</taxon>
        <taxon>Pezizomycotina</taxon>
        <taxon>Dothideomycetes</taxon>
        <taxon>Pleosporomycetidae</taxon>
        <taxon>Pleosporales</taxon>
        <taxon>Massarineae</taxon>
        <taxon>Massarinaceae</taxon>
        <taxon>Massarina</taxon>
    </lineage>
</organism>
<feature type="non-terminal residue" evidence="2">
    <location>
        <position position="1"/>
    </location>
</feature>
<evidence type="ECO:0000256" key="1">
    <source>
        <dbReference type="SAM" id="MobiDB-lite"/>
    </source>
</evidence>
<feature type="compositionally biased region" description="Polar residues" evidence="1">
    <location>
        <begin position="47"/>
        <end position="72"/>
    </location>
</feature>
<accession>A0A6A6SA25</accession>
<dbReference type="EMBL" id="MU006780">
    <property type="protein sequence ID" value="KAF2643298.1"/>
    <property type="molecule type" value="Genomic_DNA"/>
</dbReference>
<evidence type="ECO:0000313" key="2">
    <source>
        <dbReference type="EMBL" id="KAF2643298.1"/>
    </source>
</evidence>
<reference evidence="2" key="1">
    <citation type="journal article" date="2020" name="Stud. Mycol.">
        <title>101 Dothideomycetes genomes: a test case for predicting lifestyles and emergence of pathogens.</title>
        <authorList>
            <person name="Haridas S."/>
            <person name="Albert R."/>
            <person name="Binder M."/>
            <person name="Bloem J."/>
            <person name="Labutti K."/>
            <person name="Salamov A."/>
            <person name="Andreopoulos B."/>
            <person name="Baker S."/>
            <person name="Barry K."/>
            <person name="Bills G."/>
            <person name="Bluhm B."/>
            <person name="Cannon C."/>
            <person name="Castanera R."/>
            <person name="Culley D."/>
            <person name="Daum C."/>
            <person name="Ezra D."/>
            <person name="Gonzalez J."/>
            <person name="Henrissat B."/>
            <person name="Kuo A."/>
            <person name="Liang C."/>
            <person name="Lipzen A."/>
            <person name="Lutzoni F."/>
            <person name="Magnuson J."/>
            <person name="Mondo S."/>
            <person name="Nolan M."/>
            <person name="Ohm R."/>
            <person name="Pangilinan J."/>
            <person name="Park H.-J."/>
            <person name="Ramirez L."/>
            <person name="Alfaro M."/>
            <person name="Sun H."/>
            <person name="Tritt A."/>
            <person name="Yoshinaga Y."/>
            <person name="Zwiers L.-H."/>
            <person name="Turgeon B."/>
            <person name="Goodwin S."/>
            <person name="Spatafora J."/>
            <person name="Crous P."/>
            <person name="Grigoriev I."/>
        </authorList>
    </citation>
    <scope>NUCLEOTIDE SEQUENCE</scope>
    <source>
        <strain evidence="2">CBS 473.64</strain>
    </source>
</reference>
<dbReference type="OrthoDB" id="5429993at2759"/>
<name>A0A6A6SA25_9PLEO</name>
<gene>
    <name evidence="2" type="ORF">P280DRAFT_393707</name>
</gene>
<protein>
    <submittedName>
        <fullName evidence="2">Uncharacterized protein</fullName>
    </submittedName>
</protein>
<feature type="compositionally biased region" description="Basic and acidic residues" evidence="1">
    <location>
        <begin position="203"/>
        <end position="214"/>
    </location>
</feature>
<dbReference type="Proteomes" id="UP000799753">
    <property type="component" value="Unassembled WGS sequence"/>
</dbReference>
<feature type="compositionally biased region" description="Polar residues" evidence="1">
    <location>
        <begin position="81"/>
        <end position="90"/>
    </location>
</feature>
<sequence length="486" mass="52786">SENSAQHHSSDGAKRRSFLPQRGLPTSVRTAGPASSAAPKPQHERTQSALVESSSARLPPASSQPSDASGAQPTRPRPRSLYQTRSTHPTPSAPADVAKPLRSVGLQRSKSLKQPVATGQPPQPPGRHARTRSTNIATGPRKEITKPVSGATAADGGPGVTRTSARLDALKRSASTKTKPEAARNRTTAAGPTESDELPPQARRREAASDDPRKMARPAFSTLQQHFTPKKTTKASTSSFLHPASDVPAQTLPPEISALQTELLQLHLLHSASAQTSKRWELSAQKGLRVKFDEVASLYQAMCEYERLGLEQNNLLALREWNGSNMPSGLVEHIQALSGPLNELPSLLVSGGRYHRLVHDFDQWITHVDEAWALRNGDTIGYSGSLEGLGDDWKEENAVLTRKLASLLRDLIRLPQPAQGSSIASIVTTCKQLLEGLTDEMHVMQAIEHVVVAKEKQWVEDRLRVIAQEIGVQLDTNTEGGEAWRM</sequence>